<evidence type="ECO:0000256" key="4">
    <source>
        <dbReference type="ARBA" id="ARBA00008706"/>
    </source>
</evidence>
<dbReference type="RefSeq" id="WP_096816869.1">
    <property type="nucleotide sequence ID" value="NZ_JXJU01000001.1"/>
</dbReference>
<dbReference type="NCBIfam" id="TIGR01239">
    <property type="entry name" value="galT_2"/>
    <property type="match status" value="1"/>
</dbReference>
<dbReference type="Proteomes" id="UP000218181">
    <property type="component" value="Unassembled WGS sequence"/>
</dbReference>
<comment type="subcellular location">
    <subcellularLocation>
        <location evidence="2 10">Cytoplasm</location>
    </subcellularLocation>
</comment>
<evidence type="ECO:0000256" key="9">
    <source>
        <dbReference type="ARBA" id="ARBA00023277"/>
    </source>
</evidence>
<keyword evidence="6 10" id="KW-0808">Transferase</keyword>
<evidence type="ECO:0000256" key="7">
    <source>
        <dbReference type="ARBA" id="ARBA00022695"/>
    </source>
</evidence>
<dbReference type="PIRSF" id="PIRSF006005">
    <property type="entry name" value="GalT_BS"/>
    <property type="match status" value="1"/>
</dbReference>
<dbReference type="GO" id="GO:0008108">
    <property type="term" value="F:UDP-glucose:hexose-1-phosphate uridylyltransferase activity"/>
    <property type="evidence" value="ECO:0007669"/>
    <property type="project" value="UniProtKB-UniRule"/>
</dbReference>
<protein>
    <recommendedName>
        <fullName evidence="10">Galactose-1-phosphate uridylyltransferase</fullName>
        <shortName evidence="10">Gal-1-P uridylyltransferase</shortName>
        <ecNumber evidence="10">2.7.7.12</ecNumber>
    </recommendedName>
    <alternativeName>
        <fullName evidence="10">UDP-glucose--hexose-1-phosphate uridylyltransferase</fullName>
    </alternativeName>
</protein>
<dbReference type="UniPathway" id="UPA00214"/>
<dbReference type="InterPro" id="IPR023425">
    <property type="entry name" value="GalP_uridyl_Trfase_II_CS"/>
</dbReference>
<dbReference type="STRING" id="1291764.GCA_001311235_00363"/>
<dbReference type="EMBL" id="JXJU01000001">
    <property type="protein sequence ID" value="PCS01396.1"/>
    <property type="molecule type" value="Genomic_DNA"/>
</dbReference>
<evidence type="ECO:0000256" key="1">
    <source>
        <dbReference type="ARBA" id="ARBA00001107"/>
    </source>
</evidence>
<proteinExistence type="inferred from homology"/>
<evidence type="ECO:0000256" key="5">
    <source>
        <dbReference type="ARBA" id="ARBA00022490"/>
    </source>
</evidence>
<dbReference type="InterPro" id="IPR005850">
    <property type="entry name" value="GalP_Utransf_C"/>
</dbReference>
<comment type="similarity">
    <text evidence="4 10">Belongs to the galactose-1-phosphate uridylyltransferase type 2 family.</text>
</comment>
<evidence type="ECO:0000256" key="8">
    <source>
        <dbReference type="ARBA" id="ARBA00023144"/>
    </source>
</evidence>
<organism evidence="13 14">
    <name type="scientific">Lactococcus fujiensis JCM 16395</name>
    <dbReference type="NCBI Taxonomy" id="1291764"/>
    <lineage>
        <taxon>Bacteria</taxon>
        <taxon>Bacillati</taxon>
        <taxon>Bacillota</taxon>
        <taxon>Bacilli</taxon>
        <taxon>Lactobacillales</taxon>
        <taxon>Streptococcaceae</taxon>
        <taxon>Lactococcus</taxon>
    </lineage>
</organism>
<dbReference type="InterPro" id="IPR000766">
    <property type="entry name" value="GalP_uridyl_Trfase_II"/>
</dbReference>
<dbReference type="Pfam" id="PF02744">
    <property type="entry name" value="GalP_UDP_tr_C"/>
    <property type="match status" value="1"/>
</dbReference>
<dbReference type="PANTHER" id="PTHR39191:SF1">
    <property type="entry name" value="DUF4922 DOMAIN-CONTAINING PROTEIN"/>
    <property type="match status" value="1"/>
</dbReference>
<keyword evidence="7 10" id="KW-0548">Nucleotidyltransferase</keyword>
<dbReference type="AlphaFoldDB" id="A0A2A5RPP9"/>
<keyword evidence="9 10" id="KW-0119">Carbohydrate metabolism</keyword>
<dbReference type="PANTHER" id="PTHR39191">
    <property type="entry name" value="GALACTOSE-1-PHOSPHATE URIDYLYLTRANSFERASE"/>
    <property type="match status" value="1"/>
</dbReference>
<dbReference type="NCBIfam" id="NF003629">
    <property type="entry name" value="PRK05270.1-2"/>
    <property type="match status" value="1"/>
</dbReference>
<dbReference type="Pfam" id="PF01087">
    <property type="entry name" value="GalP_UDP_transf"/>
    <property type="match status" value="1"/>
</dbReference>
<dbReference type="NCBIfam" id="NF003633">
    <property type="entry name" value="PRK05270.2-2"/>
    <property type="match status" value="1"/>
</dbReference>
<dbReference type="EC" id="2.7.7.12" evidence="10"/>
<sequence>MSIYQSIQDFIYLAIKNGTIESIDEIYWRNKLLQFLGLNDWQTVNEEGKEQDSLQLMDQLLSFAKKHDLYDSTDEEAMESALMDFITPRPSQINQTFWNKYQDSPDKATQYFYQLAKEVNQVKTRDIARNIAYKHNTKYGPLEITINLSKPEKDPKKIAAAKSAETTNYPACQLCIENEGYYGHANHPARSNHRIIKCELNGEKWGFQYSPYAYYNEHSILLNEIHQPMVINQRAFENLLAFLDKFPHYMIGSNADLPIVGGSILTHDHYQAGRHEFPMAKAGIREEIELKHFPTIQAGIVNWPMSVLRLVSTDRTELIRAATAVLKKWKTYSDVSLGIKAVTDDGILHHTITPIARIRDGKYEMDLVLRDNNTSKEFPDGIFHPHKKLHHIKKENIGLIEVMGLAILPPRLKTELREVEKYLLDEPNQMNKIHLEWANELKENQDFNSDNIEEKVRGAVGDIFLEVLEDAGVFKNDAEGASGFAHFIAFLND</sequence>
<dbReference type="InterPro" id="IPR005849">
    <property type="entry name" value="GalP_Utransf_N"/>
</dbReference>
<dbReference type="GO" id="GO:0006012">
    <property type="term" value="P:galactose metabolic process"/>
    <property type="evidence" value="ECO:0007669"/>
    <property type="project" value="UniProtKB-UniRule"/>
</dbReference>
<name>A0A2A5RPP9_9LACT</name>
<evidence type="ECO:0000256" key="2">
    <source>
        <dbReference type="ARBA" id="ARBA00004496"/>
    </source>
</evidence>
<evidence type="ECO:0000256" key="10">
    <source>
        <dbReference type="HAMAP-Rule" id="MF_00571"/>
    </source>
</evidence>
<comment type="pathway">
    <text evidence="3 10">Carbohydrate metabolism; galactose metabolism.</text>
</comment>
<evidence type="ECO:0000313" key="13">
    <source>
        <dbReference type="EMBL" id="PCS01396.1"/>
    </source>
</evidence>
<dbReference type="HAMAP" id="MF_00571">
    <property type="entry name" value="GalP_UDP_trans"/>
    <property type="match status" value="1"/>
</dbReference>
<evidence type="ECO:0000256" key="3">
    <source>
        <dbReference type="ARBA" id="ARBA00004947"/>
    </source>
</evidence>
<dbReference type="GO" id="GO:0005737">
    <property type="term" value="C:cytoplasm"/>
    <property type="evidence" value="ECO:0007669"/>
    <property type="project" value="UniProtKB-SubCell"/>
</dbReference>
<evidence type="ECO:0000256" key="6">
    <source>
        <dbReference type="ARBA" id="ARBA00022679"/>
    </source>
</evidence>
<evidence type="ECO:0000259" key="11">
    <source>
        <dbReference type="Pfam" id="PF01087"/>
    </source>
</evidence>
<accession>A0A2A5RPP9</accession>
<evidence type="ECO:0000313" key="14">
    <source>
        <dbReference type="Proteomes" id="UP000218181"/>
    </source>
</evidence>
<comment type="caution">
    <text evidence="13">The sequence shown here is derived from an EMBL/GenBank/DDBJ whole genome shotgun (WGS) entry which is preliminary data.</text>
</comment>
<gene>
    <name evidence="10" type="primary">galT</name>
    <name evidence="13" type="ORF">RT41_GL000160</name>
</gene>
<keyword evidence="8 10" id="KW-0299">Galactose metabolism</keyword>
<dbReference type="OrthoDB" id="2293at2"/>
<feature type="domain" description="Galactose-1-phosphate uridyl transferase C-terminal" evidence="12">
    <location>
        <begin position="244"/>
        <end position="438"/>
    </location>
</feature>
<dbReference type="PROSITE" id="PS01163">
    <property type="entry name" value="GAL_P_UDP_TRANSF_II"/>
    <property type="match status" value="1"/>
</dbReference>
<reference evidence="13 14" key="1">
    <citation type="submission" date="2014-12" db="EMBL/GenBank/DDBJ databases">
        <title>Draft genome sequences of 10 type strains of Lactococcus.</title>
        <authorList>
            <person name="Sun Z."/>
            <person name="Zhong Z."/>
            <person name="Liu W."/>
            <person name="Zhang W."/>
            <person name="Zhang H."/>
        </authorList>
    </citation>
    <scope>NUCLEOTIDE SEQUENCE [LARGE SCALE GENOMIC DNA]</scope>
    <source>
        <strain evidence="13 14">JCM 16395</strain>
    </source>
</reference>
<comment type="catalytic activity">
    <reaction evidence="1 10">
        <text>alpha-D-galactose 1-phosphate + UDP-alpha-D-glucose = alpha-D-glucose 1-phosphate + UDP-alpha-D-galactose</text>
        <dbReference type="Rhea" id="RHEA:13989"/>
        <dbReference type="ChEBI" id="CHEBI:58336"/>
        <dbReference type="ChEBI" id="CHEBI:58601"/>
        <dbReference type="ChEBI" id="CHEBI:58885"/>
        <dbReference type="ChEBI" id="CHEBI:66914"/>
        <dbReference type="EC" id="2.7.7.12"/>
    </reaction>
</comment>
<feature type="domain" description="Galactose-1-phosphate uridyl transferase N-terminal" evidence="11">
    <location>
        <begin position="19"/>
        <end position="228"/>
    </location>
</feature>
<evidence type="ECO:0000259" key="12">
    <source>
        <dbReference type="Pfam" id="PF02744"/>
    </source>
</evidence>
<keyword evidence="14" id="KW-1185">Reference proteome</keyword>
<keyword evidence="5 10" id="KW-0963">Cytoplasm</keyword>